<dbReference type="AlphaFoldDB" id="A0A432VA68"/>
<reference evidence="1 2" key="1">
    <citation type="submission" date="2018-11" db="EMBL/GenBank/DDBJ databases">
        <title>Pseudaminobacter arsenicus sp. nov., an arsenic-resistant bacterium isolated from arsenic-rich aquifers.</title>
        <authorList>
            <person name="Mu Y."/>
        </authorList>
    </citation>
    <scope>NUCLEOTIDE SEQUENCE [LARGE SCALE GENOMIC DNA]</scope>
    <source>
        <strain evidence="1 2">CB3</strain>
    </source>
</reference>
<proteinExistence type="predicted"/>
<evidence type="ECO:0000313" key="1">
    <source>
        <dbReference type="EMBL" id="RUM98995.1"/>
    </source>
</evidence>
<keyword evidence="2" id="KW-1185">Reference proteome</keyword>
<sequence length="68" mass="7366">MRLKMRLVGDKVAELHDEFGSRVMQVITREDGGGETKLTAVINDALARDIIAGLKLLDAVRDATGARS</sequence>
<dbReference type="Proteomes" id="UP000281647">
    <property type="component" value="Unassembled WGS sequence"/>
</dbReference>
<comment type="caution">
    <text evidence="1">The sequence shown here is derived from an EMBL/GenBank/DDBJ whole genome shotgun (WGS) entry which is preliminary data.</text>
</comment>
<name>A0A432VA68_9HYPH</name>
<accession>A0A432VA68</accession>
<evidence type="ECO:0000313" key="2">
    <source>
        <dbReference type="Proteomes" id="UP000281647"/>
    </source>
</evidence>
<organism evidence="1 2">
    <name type="scientific">Borborobacter arsenicus</name>
    <dbReference type="NCBI Taxonomy" id="1851146"/>
    <lineage>
        <taxon>Bacteria</taxon>
        <taxon>Pseudomonadati</taxon>
        <taxon>Pseudomonadota</taxon>
        <taxon>Alphaproteobacteria</taxon>
        <taxon>Hyphomicrobiales</taxon>
        <taxon>Phyllobacteriaceae</taxon>
        <taxon>Borborobacter</taxon>
    </lineage>
</organism>
<protein>
    <submittedName>
        <fullName evidence="1">Uncharacterized protein</fullName>
    </submittedName>
</protein>
<dbReference type="RefSeq" id="WP_128624498.1">
    <property type="nucleotide sequence ID" value="NZ_ML133508.1"/>
</dbReference>
<dbReference type="EMBL" id="RKST01000003">
    <property type="protein sequence ID" value="RUM98995.1"/>
    <property type="molecule type" value="Genomic_DNA"/>
</dbReference>
<gene>
    <name evidence="1" type="ORF">EET67_04970</name>
</gene>